<organism evidence="1 2">
    <name type="scientific">Salmonella arizonae (strain ATCC BAA-731 / CDC346-86 / RSK2980)</name>
    <dbReference type="NCBI Taxonomy" id="41514"/>
    <lineage>
        <taxon>Bacteria</taxon>
        <taxon>Pseudomonadati</taxon>
        <taxon>Pseudomonadota</taxon>
        <taxon>Gammaproteobacteria</taxon>
        <taxon>Enterobacterales</taxon>
        <taxon>Enterobacteriaceae</taxon>
        <taxon>Salmonella</taxon>
    </lineage>
</organism>
<dbReference type="STRING" id="41514.SARI_01997"/>
<dbReference type="KEGG" id="ses:SARI_01997"/>
<sequence length="33" mass="3607">MAFPALSAIEEGFDVFVVTDASGTFNEITRHYA</sequence>
<dbReference type="Proteomes" id="UP000002084">
    <property type="component" value="Chromosome"/>
</dbReference>
<protein>
    <recommendedName>
        <fullName evidence="3">Isochorismatase-like domain-containing protein</fullName>
    </recommendedName>
</protein>
<dbReference type="InterPro" id="IPR036380">
    <property type="entry name" value="Isochorismatase-like_sf"/>
</dbReference>
<gene>
    <name evidence="1" type="ordered locus">SARI_01997</name>
</gene>
<evidence type="ECO:0008006" key="3">
    <source>
        <dbReference type="Google" id="ProtNLM"/>
    </source>
</evidence>
<dbReference type="EMBL" id="CP000880">
    <property type="protein sequence ID" value="ABX21877.1"/>
    <property type="molecule type" value="Genomic_DNA"/>
</dbReference>
<reference evidence="1 2" key="1">
    <citation type="submission" date="2007-11" db="EMBL/GenBank/DDBJ databases">
        <authorList>
            <consortium name="The Salmonella enterica serovar Arizonae Genome Sequencing Project"/>
            <person name="McClelland M."/>
            <person name="Sanderson E.K."/>
            <person name="Porwollik S."/>
            <person name="Spieth J."/>
            <person name="Clifton W.S."/>
            <person name="Fulton R."/>
            <person name="Chunyan W."/>
            <person name="Wollam A."/>
            <person name="Shah N."/>
            <person name="Pepin K."/>
            <person name="Bhonagiri V."/>
            <person name="Nash W."/>
            <person name="Johnson M."/>
            <person name="Thiruvilangam P."/>
            <person name="Wilson R."/>
        </authorList>
    </citation>
    <scope>NUCLEOTIDE SEQUENCE [LARGE SCALE GENOMIC DNA]</scope>
    <source>
        <strain evidence="2">ATCC BAA-731 / CDC346-86 / RSK2980</strain>
    </source>
</reference>
<dbReference type="SUPFAM" id="SSF52499">
    <property type="entry name" value="Isochorismatase-like hydrolases"/>
    <property type="match status" value="1"/>
</dbReference>
<keyword evidence="2" id="KW-1185">Reference proteome</keyword>
<evidence type="ECO:0000313" key="1">
    <source>
        <dbReference type="EMBL" id="ABX21877.1"/>
    </source>
</evidence>
<dbReference type="Gene3D" id="3.40.50.850">
    <property type="entry name" value="Isochorismatase-like"/>
    <property type="match status" value="1"/>
</dbReference>
<evidence type="ECO:0000313" key="2">
    <source>
        <dbReference type="Proteomes" id="UP000002084"/>
    </source>
</evidence>
<proteinExistence type="predicted"/>
<dbReference type="AlphaFoldDB" id="A9MHY7"/>
<dbReference type="HOGENOM" id="CLU_3383638_0_0_6"/>
<name>A9MHY7_SALAR</name>
<accession>A9MHY7</accession>